<keyword evidence="1" id="KW-1133">Transmembrane helix</keyword>
<dbReference type="InterPro" id="IPR050640">
    <property type="entry name" value="Bact_2-comp_sensor_kinase"/>
</dbReference>
<organism evidence="3 4">
    <name type="scientific">Pseudoxanthomonas mexicana</name>
    <dbReference type="NCBI Taxonomy" id="128785"/>
    <lineage>
        <taxon>Bacteria</taxon>
        <taxon>Pseudomonadati</taxon>
        <taxon>Pseudomonadota</taxon>
        <taxon>Gammaproteobacteria</taxon>
        <taxon>Lysobacterales</taxon>
        <taxon>Lysobacteraceae</taxon>
        <taxon>Pseudoxanthomonas</taxon>
    </lineage>
</organism>
<protein>
    <submittedName>
        <fullName evidence="3">Histidine kinase</fullName>
    </submittedName>
</protein>
<evidence type="ECO:0000256" key="1">
    <source>
        <dbReference type="SAM" id="Phobius"/>
    </source>
</evidence>
<dbReference type="Proteomes" id="UP000515506">
    <property type="component" value="Chromosome"/>
</dbReference>
<evidence type="ECO:0000313" key="4">
    <source>
        <dbReference type="Proteomes" id="UP000515506"/>
    </source>
</evidence>
<keyword evidence="1" id="KW-0812">Transmembrane</keyword>
<dbReference type="EMBL" id="CP060028">
    <property type="protein sequence ID" value="QND81740.1"/>
    <property type="molecule type" value="Genomic_DNA"/>
</dbReference>
<dbReference type="Pfam" id="PF06580">
    <property type="entry name" value="His_kinase"/>
    <property type="match status" value="1"/>
</dbReference>
<reference evidence="3 4" key="1">
    <citation type="submission" date="2020-08" db="EMBL/GenBank/DDBJ databases">
        <title>Streptomycin resistant and MDR strain, P. mexicana.</title>
        <authorList>
            <person name="Ganesh-kumar S."/>
            <person name="Zhe T."/>
            <person name="Yu Z."/>
            <person name="Min Y."/>
        </authorList>
    </citation>
    <scope>NUCLEOTIDE SEQUENCE [LARGE SCALE GENOMIC DNA]</scope>
    <source>
        <strain evidence="3 4">GTZY</strain>
    </source>
</reference>
<dbReference type="Gene3D" id="3.30.565.10">
    <property type="entry name" value="Histidine kinase-like ATPase, C-terminal domain"/>
    <property type="match status" value="1"/>
</dbReference>
<evidence type="ECO:0000259" key="2">
    <source>
        <dbReference type="Pfam" id="PF06580"/>
    </source>
</evidence>
<dbReference type="InterPro" id="IPR010559">
    <property type="entry name" value="Sig_transdc_His_kin_internal"/>
</dbReference>
<dbReference type="SUPFAM" id="SSF55874">
    <property type="entry name" value="ATPase domain of HSP90 chaperone/DNA topoisomerase II/histidine kinase"/>
    <property type="match status" value="1"/>
</dbReference>
<keyword evidence="1" id="KW-0472">Membrane</keyword>
<keyword evidence="3" id="KW-0808">Transferase</keyword>
<evidence type="ECO:0000313" key="3">
    <source>
        <dbReference type="EMBL" id="QND81740.1"/>
    </source>
</evidence>
<feature type="transmembrane region" description="Helical" evidence="1">
    <location>
        <begin position="28"/>
        <end position="48"/>
    </location>
</feature>
<proteinExistence type="predicted"/>
<gene>
    <name evidence="3" type="ORF">H4W19_08390</name>
</gene>
<dbReference type="InterPro" id="IPR036890">
    <property type="entry name" value="HATPase_C_sf"/>
</dbReference>
<dbReference type="GO" id="GO:0016301">
    <property type="term" value="F:kinase activity"/>
    <property type="evidence" value="ECO:0007669"/>
    <property type="project" value="UniProtKB-KW"/>
</dbReference>
<name>A0ABX6REQ6_PSEMX</name>
<feature type="transmembrane region" description="Helical" evidence="1">
    <location>
        <begin position="54"/>
        <end position="78"/>
    </location>
</feature>
<feature type="transmembrane region" description="Helical" evidence="1">
    <location>
        <begin position="128"/>
        <end position="146"/>
    </location>
</feature>
<feature type="domain" description="Signal transduction histidine kinase internal region" evidence="2">
    <location>
        <begin position="162"/>
        <end position="239"/>
    </location>
</feature>
<accession>A0ABX6REQ6</accession>
<keyword evidence="3" id="KW-0418">Kinase</keyword>
<dbReference type="PANTHER" id="PTHR34220:SF7">
    <property type="entry name" value="SENSOR HISTIDINE KINASE YPDA"/>
    <property type="match status" value="1"/>
</dbReference>
<sequence>MASPCSSGKRMAHAHPTTPLDALWQAPVIIWTMLAGEGLAAVLALAPGVQSDRWAYFGLASLLVQWVLLLTLGGLYLLRRPLSVVRPQRVAYVALGLLLLAAWAIFLLAWWLMRGLFSDAATDWQGMFLRYTAIAITVGLLGLAAFQNHWRTRQLAVRAKQSELEALQARIRPHFLFNTLNTGAALVHQRPGETERLLLDLADLFRAALAGPREIPLAEELALARRYLEIESLRFGDRLRVDWRLPEALPRVNVPALSIQPLVENAIRHGVEPSSSGGDVHIEAGQTTDAAWIVIRNSLPTSPVRPTTGHQVGLNSVRARVQAMTEGRGSVETRVAEGHYLALVTIPLGT</sequence>
<feature type="transmembrane region" description="Helical" evidence="1">
    <location>
        <begin position="90"/>
        <end position="113"/>
    </location>
</feature>
<dbReference type="PANTHER" id="PTHR34220">
    <property type="entry name" value="SENSOR HISTIDINE KINASE YPDA"/>
    <property type="match status" value="1"/>
</dbReference>
<keyword evidence="4" id="KW-1185">Reference proteome</keyword>